<reference evidence="2 3" key="1">
    <citation type="submission" date="2009-03" db="EMBL/GenBank/DDBJ databases">
        <authorList>
            <person name="Warren W."/>
            <person name="Ye L."/>
            <person name="Minx P."/>
            <person name="Worley K."/>
            <person name="Gibbs R."/>
            <person name="Wilson R.K."/>
        </authorList>
    </citation>
    <scope>NUCLEOTIDE SEQUENCE [LARGE SCALE GENOMIC DNA]</scope>
</reference>
<reference evidence="2" key="3">
    <citation type="submission" date="2025-09" db="UniProtKB">
        <authorList>
            <consortium name="Ensembl"/>
        </authorList>
    </citation>
    <scope>IDENTIFICATION</scope>
</reference>
<feature type="signal peptide" evidence="1">
    <location>
        <begin position="1"/>
        <end position="33"/>
    </location>
</feature>
<reference evidence="2" key="2">
    <citation type="submission" date="2025-08" db="UniProtKB">
        <authorList>
            <consortium name="Ensembl"/>
        </authorList>
    </citation>
    <scope>IDENTIFICATION</scope>
</reference>
<keyword evidence="1" id="KW-0732">Signal</keyword>
<keyword evidence="3" id="KW-1185">Reference proteome</keyword>
<dbReference type="Ensembl" id="ENSCJAT00000134962.1">
    <property type="protein sequence ID" value="ENSCJAP00000091394.1"/>
    <property type="gene ID" value="ENSCJAG00000069724.1"/>
</dbReference>
<organism evidence="2 3">
    <name type="scientific">Callithrix jacchus</name>
    <name type="common">White-tufted-ear marmoset</name>
    <name type="synonym">Simia Jacchus</name>
    <dbReference type="NCBI Taxonomy" id="9483"/>
    <lineage>
        <taxon>Eukaryota</taxon>
        <taxon>Metazoa</taxon>
        <taxon>Chordata</taxon>
        <taxon>Craniata</taxon>
        <taxon>Vertebrata</taxon>
        <taxon>Euteleostomi</taxon>
        <taxon>Mammalia</taxon>
        <taxon>Eutheria</taxon>
        <taxon>Euarchontoglires</taxon>
        <taxon>Primates</taxon>
        <taxon>Haplorrhini</taxon>
        <taxon>Platyrrhini</taxon>
        <taxon>Cebidae</taxon>
        <taxon>Callitrichinae</taxon>
        <taxon>Callithrix</taxon>
        <taxon>Callithrix</taxon>
    </lineage>
</organism>
<dbReference type="GeneTree" id="ENSGT00940000161627"/>
<dbReference type="Proteomes" id="UP000008225">
    <property type="component" value="Chromosome 5"/>
</dbReference>
<proteinExistence type="predicted"/>
<feature type="chain" id="PRO_5035295589" evidence="1">
    <location>
        <begin position="34"/>
        <end position="113"/>
    </location>
</feature>
<dbReference type="AlphaFoldDB" id="A0A8I3WCH1"/>
<evidence type="ECO:0000313" key="3">
    <source>
        <dbReference type="Proteomes" id="UP000008225"/>
    </source>
</evidence>
<sequence length="113" mass="12602">ECRSTPPYPPSLPPSPFLFSLSLSLSLFLEVESRSVAQAGVQWCNLGSLQSLPPRFQRFSCLGLLSGWDYRRPPPCPANFCIFSRDRVSRVDQASLKLLTSDDSHTSGLPKCW</sequence>
<dbReference type="PANTHER" id="PTHR46254">
    <property type="entry name" value="PROTEIN GVQW1-RELATED"/>
    <property type="match status" value="1"/>
</dbReference>
<evidence type="ECO:0000313" key="2">
    <source>
        <dbReference type="Ensembl" id="ENSCJAP00000091394.1"/>
    </source>
</evidence>
<accession>A0A8I3WCH1</accession>
<name>A0A8I3WCH1_CALJA</name>
<protein>
    <submittedName>
        <fullName evidence="2">Uncharacterized protein</fullName>
    </submittedName>
</protein>
<evidence type="ECO:0000256" key="1">
    <source>
        <dbReference type="SAM" id="SignalP"/>
    </source>
</evidence>